<evidence type="ECO:0000313" key="4">
    <source>
        <dbReference type="Proteomes" id="UP000182827"/>
    </source>
</evidence>
<evidence type="ECO:0000313" key="3">
    <source>
        <dbReference type="EMBL" id="SFT24465.1"/>
    </source>
</evidence>
<keyword evidence="2" id="KW-0472">Membrane</keyword>
<name>A0A1I6WEN9_9GAMM</name>
<feature type="transmembrane region" description="Helical" evidence="2">
    <location>
        <begin position="16"/>
        <end position="35"/>
    </location>
</feature>
<keyword evidence="2" id="KW-0812">Transmembrane</keyword>
<organism evidence="3 4">
    <name type="scientific">Acinetobacter bohemicus</name>
    <dbReference type="NCBI Taxonomy" id="1435036"/>
    <lineage>
        <taxon>Bacteria</taxon>
        <taxon>Pseudomonadati</taxon>
        <taxon>Pseudomonadota</taxon>
        <taxon>Gammaproteobacteria</taxon>
        <taxon>Moraxellales</taxon>
        <taxon>Moraxellaceae</taxon>
        <taxon>Acinetobacter</taxon>
    </lineage>
</organism>
<reference evidence="4" key="1">
    <citation type="submission" date="2016-10" db="EMBL/GenBank/DDBJ databases">
        <authorList>
            <person name="Varghese N."/>
            <person name="Submissions S."/>
        </authorList>
    </citation>
    <scope>NUCLEOTIDE SEQUENCE [LARGE SCALE GENOMIC DNA]</scope>
    <source>
        <strain evidence="4">ANC 5076</strain>
    </source>
</reference>
<feature type="coiled-coil region" evidence="1">
    <location>
        <begin position="100"/>
        <end position="139"/>
    </location>
</feature>
<proteinExistence type="predicted"/>
<dbReference type="AlphaFoldDB" id="A0A1I6WEN9"/>
<evidence type="ECO:0000256" key="2">
    <source>
        <dbReference type="SAM" id="Phobius"/>
    </source>
</evidence>
<dbReference type="Proteomes" id="UP000182827">
    <property type="component" value="Unassembled WGS sequence"/>
</dbReference>
<keyword evidence="2" id="KW-1133">Transmembrane helix</keyword>
<dbReference type="EMBL" id="FOZU01000058">
    <property type="protein sequence ID" value="SFT24465.1"/>
    <property type="molecule type" value="Genomic_DNA"/>
</dbReference>
<evidence type="ECO:0000256" key="1">
    <source>
        <dbReference type="SAM" id="Coils"/>
    </source>
</evidence>
<accession>A0A1I6WEN9</accession>
<dbReference type="InterPro" id="IPR031709">
    <property type="entry name" value="PutAbiC"/>
</dbReference>
<sequence length="454" mass="53609">MEVEADKDLKKIEKQIKLSISLALLLIFGVLIAYFSNFHGTLHTDQDKWGTFGDFVGGTLNPVLAALAFYWLTSSIRLQIKELRDTREVLQETSVHQHAIAELEKKNVSTQQQILKLQRENLDKQIQSAKEQQKQISIQNFENIFFELLKTKNDVIQDITYEYNRNSFNSRLGKEIVKLRGKEAISRHIIDFKTKFKGTWKEYYEDELVDSFSPYFRVCYQIVRLIENNDALKDDNDDENEYSYKQKQYFDIFKATLQQFELESLFFNGLSGFNKYKKIIEKYGLFEPLIIDVNKVGLINLITQYAYMYNEDAFCDNDYFSIYFEDISKISCDLDFNVINTINDILFENGVFSYFYPDEITRVLGFRGASFSDLEVLIQKIIEDKNIFINERECEILQSDSAEFKKRTCDQVMSIKKEIEFLKDTDYTQAIYALVQYRISYDSYRNFFKNLKNI</sequence>
<dbReference type="Pfam" id="PF16872">
    <property type="entry name" value="putAbiC"/>
    <property type="match status" value="1"/>
</dbReference>
<dbReference type="RefSeq" id="WP_074947866.1">
    <property type="nucleotide sequence ID" value="NZ_FOZU01000058.1"/>
</dbReference>
<protein>
    <submittedName>
        <fullName evidence="3">Putative phage abortive infection protein</fullName>
    </submittedName>
</protein>
<keyword evidence="4" id="KW-1185">Reference proteome</keyword>
<gene>
    <name evidence="3" type="ORF">SAMN05444586_10587</name>
</gene>
<feature type="transmembrane region" description="Helical" evidence="2">
    <location>
        <begin position="55"/>
        <end position="73"/>
    </location>
</feature>
<keyword evidence="1" id="KW-0175">Coiled coil</keyword>